<accession>A0ABN9BCH2</accession>
<feature type="non-terminal residue" evidence="1">
    <location>
        <position position="1"/>
    </location>
</feature>
<dbReference type="Proteomes" id="UP001162483">
    <property type="component" value="Unassembled WGS sequence"/>
</dbReference>
<organism evidence="1 2">
    <name type="scientific">Staurois parvus</name>
    <dbReference type="NCBI Taxonomy" id="386267"/>
    <lineage>
        <taxon>Eukaryota</taxon>
        <taxon>Metazoa</taxon>
        <taxon>Chordata</taxon>
        <taxon>Craniata</taxon>
        <taxon>Vertebrata</taxon>
        <taxon>Euteleostomi</taxon>
        <taxon>Amphibia</taxon>
        <taxon>Batrachia</taxon>
        <taxon>Anura</taxon>
        <taxon>Neobatrachia</taxon>
        <taxon>Ranoidea</taxon>
        <taxon>Ranidae</taxon>
        <taxon>Staurois</taxon>
    </lineage>
</organism>
<name>A0ABN9BCH2_9NEOB</name>
<keyword evidence="2" id="KW-1185">Reference proteome</keyword>
<proteinExistence type="predicted"/>
<comment type="caution">
    <text evidence="1">The sequence shown here is derived from an EMBL/GenBank/DDBJ whole genome shotgun (WGS) entry which is preliminary data.</text>
</comment>
<sequence length="61" mass="6566">PPNHVISVFQSPPNHVIQVFQSPPYHVIQVFQSPPNHCDSGVPIPSISSVISGVSNPLPIM</sequence>
<reference evidence="1" key="1">
    <citation type="submission" date="2023-05" db="EMBL/GenBank/DDBJ databases">
        <authorList>
            <person name="Stuckert A."/>
        </authorList>
    </citation>
    <scope>NUCLEOTIDE SEQUENCE</scope>
</reference>
<protein>
    <submittedName>
        <fullName evidence="1">Uncharacterized protein</fullName>
    </submittedName>
</protein>
<dbReference type="EMBL" id="CATNWA010003422">
    <property type="protein sequence ID" value="CAI9545302.1"/>
    <property type="molecule type" value="Genomic_DNA"/>
</dbReference>
<evidence type="ECO:0000313" key="2">
    <source>
        <dbReference type="Proteomes" id="UP001162483"/>
    </source>
</evidence>
<gene>
    <name evidence="1" type="ORF">SPARVUS_LOCUS2638363</name>
</gene>
<evidence type="ECO:0000313" key="1">
    <source>
        <dbReference type="EMBL" id="CAI9545302.1"/>
    </source>
</evidence>